<dbReference type="Proteomes" id="UP000054560">
    <property type="component" value="Unassembled WGS sequence"/>
</dbReference>
<dbReference type="GeneID" id="25900985"/>
<gene>
    <name evidence="1" type="ORF">SARC_00481</name>
</gene>
<organism evidence="1 2">
    <name type="scientific">Sphaeroforma arctica JP610</name>
    <dbReference type="NCBI Taxonomy" id="667725"/>
    <lineage>
        <taxon>Eukaryota</taxon>
        <taxon>Ichthyosporea</taxon>
        <taxon>Ichthyophonida</taxon>
        <taxon>Sphaeroforma</taxon>
    </lineage>
</organism>
<dbReference type="RefSeq" id="XP_014161291.1">
    <property type="nucleotide sequence ID" value="XM_014305816.1"/>
</dbReference>
<keyword evidence="2" id="KW-1185">Reference proteome</keyword>
<proteinExistence type="predicted"/>
<name>A0A0L0GET0_9EUKA</name>
<reference evidence="1 2" key="1">
    <citation type="submission" date="2011-02" db="EMBL/GenBank/DDBJ databases">
        <title>The Genome Sequence of Sphaeroforma arctica JP610.</title>
        <authorList>
            <consortium name="The Broad Institute Genome Sequencing Platform"/>
            <person name="Russ C."/>
            <person name="Cuomo C."/>
            <person name="Young S.K."/>
            <person name="Zeng Q."/>
            <person name="Gargeya S."/>
            <person name="Alvarado L."/>
            <person name="Berlin A."/>
            <person name="Chapman S.B."/>
            <person name="Chen Z."/>
            <person name="Freedman E."/>
            <person name="Gellesch M."/>
            <person name="Goldberg J."/>
            <person name="Griggs A."/>
            <person name="Gujja S."/>
            <person name="Heilman E."/>
            <person name="Heiman D."/>
            <person name="Howarth C."/>
            <person name="Mehta T."/>
            <person name="Neiman D."/>
            <person name="Pearson M."/>
            <person name="Roberts A."/>
            <person name="Saif S."/>
            <person name="Shea T."/>
            <person name="Shenoy N."/>
            <person name="Sisk P."/>
            <person name="Stolte C."/>
            <person name="Sykes S."/>
            <person name="White J."/>
            <person name="Yandava C."/>
            <person name="Burger G."/>
            <person name="Gray M.W."/>
            <person name="Holland P.W.H."/>
            <person name="King N."/>
            <person name="Lang F.B.F."/>
            <person name="Roger A.J."/>
            <person name="Ruiz-Trillo I."/>
            <person name="Haas B."/>
            <person name="Nusbaum C."/>
            <person name="Birren B."/>
        </authorList>
    </citation>
    <scope>NUCLEOTIDE SEQUENCE [LARGE SCALE GENOMIC DNA]</scope>
    <source>
        <strain evidence="1 2">JP610</strain>
    </source>
</reference>
<evidence type="ECO:0000313" key="2">
    <source>
        <dbReference type="Proteomes" id="UP000054560"/>
    </source>
</evidence>
<sequence>MDAINNVIKDIRISYDEMFGSTAKAIAQLTMTRSDLYHANKQRKYVQADLDNYKRYNVQLGDEHKVLLAKHETLQIDPKKLTDRLKN</sequence>
<evidence type="ECO:0000313" key="1">
    <source>
        <dbReference type="EMBL" id="KNC87389.1"/>
    </source>
</evidence>
<dbReference type="EMBL" id="KQ241611">
    <property type="protein sequence ID" value="KNC87389.1"/>
    <property type="molecule type" value="Genomic_DNA"/>
</dbReference>
<dbReference type="AlphaFoldDB" id="A0A0L0GET0"/>
<protein>
    <submittedName>
        <fullName evidence="1">Uncharacterized protein</fullName>
    </submittedName>
</protein>
<accession>A0A0L0GET0</accession>